<organism evidence="3 4">
    <name type="scientific">Candidatus Sysuiplasma superficiale</name>
    <dbReference type="NCBI Taxonomy" id="2823368"/>
    <lineage>
        <taxon>Archaea</taxon>
        <taxon>Methanobacteriati</taxon>
        <taxon>Thermoplasmatota</taxon>
        <taxon>Thermoplasmata</taxon>
        <taxon>Candidatus Sysuiplasmatales</taxon>
        <taxon>Candidatus Sysuiplasmataceae</taxon>
        <taxon>Candidatus Sysuiplasma</taxon>
    </lineage>
</organism>
<dbReference type="PANTHER" id="PTHR45947:SF3">
    <property type="entry name" value="SULFOQUINOVOSYL TRANSFERASE SQD2"/>
    <property type="match status" value="1"/>
</dbReference>
<dbReference type="SUPFAM" id="SSF53756">
    <property type="entry name" value="UDP-Glycosyltransferase/glycogen phosphorylase"/>
    <property type="match status" value="1"/>
</dbReference>
<dbReference type="InterPro" id="IPR050194">
    <property type="entry name" value="Glycosyltransferase_grp1"/>
</dbReference>
<dbReference type="InterPro" id="IPR001296">
    <property type="entry name" value="Glyco_trans_1"/>
</dbReference>
<sequence length="356" mass="40699">MVFRYSDYFLKGNHVSIITTNLGKKNVTFSGELASKGVDVFEIRVIRRPFIYHPADVVVLLRRMMKADIIYVFEPPPGLSPLIALSAIMTKRKTVRGRHNPFRYESDIDGRAPRHLGMVRLYESLNLFFDRLFTVHHVQNSIHRDFLIKNGFRRVVEIPACIDLSGYRPSEKFDRFTVLFLGRMNYHKGTDRIPKIVQTINEETDKIRILIAGSGIFEEIIRRELAGTKNVEFLGLVDEKTKLEMLSRCHVLVSPTRVEAFMLTGIEAMASGTPVISFPVPGPSDYIKDGVNGFLCDDERCCALKTIELFNAWQTGNYSRMSSESRKTGERYSCDNILPMLKELFQSVVNCDSKLE</sequence>
<dbReference type="EMBL" id="JAHEAC010000128">
    <property type="protein sequence ID" value="MBX8644937.1"/>
    <property type="molecule type" value="Genomic_DNA"/>
</dbReference>
<dbReference type="PANTHER" id="PTHR45947">
    <property type="entry name" value="SULFOQUINOVOSYL TRANSFERASE SQD2"/>
    <property type="match status" value="1"/>
</dbReference>
<dbReference type="CDD" id="cd03801">
    <property type="entry name" value="GT4_PimA-like"/>
    <property type="match status" value="1"/>
</dbReference>
<evidence type="ECO:0000313" key="3">
    <source>
        <dbReference type="EMBL" id="MBX8644937.1"/>
    </source>
</evidence>
<dbReference type="GO" id="GO:0016757">
    <property type="term" value="F:glycosyltransferase activity"/>
    <property type="evidence" value="ECO:0007669"/>
    <property type="project" value="InterPro"/>
</dbReference>
<dbReference type="Gene3D" id="3.40.50.2000">
    <property type="entry name" value="Glycogen Phosphorylase B"/>
    <property type="match status" value="2"/>
</dbReference>
<proteinExistence type="predicted"/>
<accession>A0A8J8CES9</accession>
<evidence type="ECO:0000313" key="4">
    <source>
        <dbReference type="Proteomes" id="UP000750197"/>
    </source>
</evidence>
<dbReference type="Pfam" id="PF00534">
    <property type="entry name" value="Glycos_transf_1"/>
    <property type="match status" value="1"/>
</dbReference>
<evidence type="ECO:0000259" key="1">
    <source>
        <dbReference type="Pfam" id="PF00534"/>
    </source>
</evidence>
<dbReference type="EMBL" id="JAGVSJ010000042">
    <property type="protein sequence ID" value="MBX8632630.1"/>
    <property type="molecule type" value="Genomic_DNA"/>
</dbReference>
<dbReference type="Proteomes" id="UP000716004">
    <property type="component" value="Unassembled WGS sequence"/>
</dbReference>
<comment type="caution">
    <text evidence="3">The sequence shown here is derived from an EMBL/GenBank/DDBJ whole genome shotgun (WGS) entry which is preliminary data.</text>
</comment>
<feature type="domain" description="Glycosyl transferase family 1" evidence="1">
    <location>
        <begin position="174"/>
        <end position="299"/>
    </location>
</feature>
<dbReference type="AlphaFoldDB" id="A0A8J8CES9"/>
<gene>
    <name evidence="2" type="ORF">J9259_09000</name>
    <name evidence="3" type="ORF">KIY12_09510</name>
</gene>
<reference evidence="3" key="1">
    <citation type="submission" date="2021-05" db="EMBL/GenBank/DDBJ databases">
        <title>Genomic insights into ecological role and evolution of a novel Thermoplasmata order Candidatus Sysuiplasmatales.</title>
        <authorList>
            <person name="Yuan Y."/>
        </authorList>
    </citation>
    <scope>NUCLEOTIDE SEQUENCE</scope>
    <source>
        <strain evidence="3">TUT19-bin139</strain>
        <strain evidence="2">YP2-bin.285</strain>
    </source>
</reference>
<evidence type="ECO:0000313" key="2">
    <source>
        <dbReference type="EMBL" id="MBX8632630.1"/>
    </source>
</evidence>
<dbReference type="Proteomes" id="UP000750197">
    <property type="component" value="Unassembled WGS sequence"/>
</dbReference>
<name>A0A8J8CES9_9ARCH</name>
<protein>
    <submittedName>
        <fullName evidence="3">Glycosyltransferase family 4 protein</fullName>
    </submittedName>
</protein>